<dbReference type="PROSITE" id="PS00636">
    <property type="entry name" value="DNAJ_1"/>
    <property type="match status" value="1"/>
</dbReference>
<evidence type="ECO:0000313" key="1">
    <source>
        <dbReference type="EMBL" id="CAK9021750.1"/>
    </source>
</evidence>
<sequence>MCPEDWDNLGLRNPSPDAKPIFQRITEAYSILSDDKKRLKYDKSGDMDLEDFDIDQFLNMWVGEMMEDGGVVDDMMQAVLPWRSDEEKMMQFMEENVAPSGGKLQCKVCQHVGSNQRLMLAHFEKKHHLDCEEWAKETLKSMMKASFESFMKQVTGLGDPSGEFLMPDGSKAEMSKVPGVPDIRAHMQKRMDKAKVLEQVLEMPPGPSGYIGGAMVPWRYTAYGSVSSLTQRLGELRLCRLYRTW</sequence>
<keyword evidence="2" id="KW-1185">Reference proteome</keyword>
<gene>
    <name evidence="1" type="ORF">SCF082_LOCUS15476</name>
</gene>
<proteinExistence type="predicted"/>
<organism evidence="1 2">
    <name type="scientific">Durusdinium trenchii</name>
    <dbReference type="NCBI Taxonomy" id="1381693"/>
    <lineage>
        <taxon>Eukaryota</taxon>
        <taxon>Sar</taxon>
        <taxon>Alveolata</taxon>
        <taxon>Dinophyceae</taxon>
        <taxon>Suessiales</taxon>
        <taxon>Symbiodiniaceae</taxon>
        <taxon>Durusdinium</taxon>
    </lineage>
</organism>
<dbReference type="SUPFAM" id="SSF46565">
    <property type="entry name" value="Chaperone J-domain"/>
    <property type="match status" value="1"/>
</dbReference>
<dbReference type="Proteomes" id="UP001642464">
    <property type="component" value="Unassembled WGS sequence"/>
</dbReference>
<evidence type="ECO:0000313" key="2">
    <source>
        <dbReference type="Proteomes" id="UP001642464"/>
    </source>
</evidence>
<dbReference type="EMBL" id="CAXAMM010009913">
    <property type="protein sequence ID" value="CAK9021750.1"/>
    <property type="molecule type" value="Genomic_DNA"/>
</dbReference>
<accession>A0ABP0K4P6</accession>
<comment type="caution">
    <text evidence="1">The sequence shown here is derived from an EMBL/GenBank/DDBJ whole genome shotgun (WGS) entry which is preliminary data.</text>
</comment>
<dbReference type="InterPro" id="IPR018253">
    <property type="entry name" value="DnaJ_domain_CS"/>
</dbReference>
<name>A0ABP0K4P6_9DINO</name>
<reference evidence="1 2" key="1">
    <citation type="submission" date="2024-02" db="EMBL/GenBank/DDBJ databases">
        <authorList>
            <person name="Chen Y."/>
            <person name="Shah S."/>
            <person name="Dougan E. K."/>
            <person name="Thang M."/>
            <person name="Chan C."/>
        </authorList>
    </citation>
    <scope>NUCLEOTIDE SEQUENCE [LARGE SCALE GENOMIC DNA]</scope>
</reference>
<dbReference type="Gene3D" id="1.10.287.110">
    <property type="entry name" value="DnaJ domain"/>
    <property type="match status" value="1"/>
</dbReference>
<dbReference type="InterPro" id="IPR036869">
    <property type="entry name" value="J_dom_sf"/>
</dbReference>
<protein>
    <submittedName>
        <fullName evidence="1">DnaJ-like subfamily B member 5</fullName>
    </submittedName>
</protein>